<dbReference type="RefSeq" id="WP_262435092.1">
    <property type="nucleotide sequence ID" value="NZ_JACRTF010000001.1"/>
</dbReference>
<dbReference type="SUPFAM" id="SSF53448">
    <property type="entry name" value="Nucleotide-diphospho-sugar transferases"/>
    <property type="match status" value="1"/>
</dbReference>
<dbReference type="Pfam" id="PF00535">
    <property type="entry name" value="Glycos_transf_2"/>
    <property type="match status" value="1"/>
</dbReference>
<name>A0A926IQM3_9BACT</name>
<reference evidence="2" key="1">
    <citation type="submission" date="2020-08" db="EMBL/GenBank/DDBJ databases">
        <title>Genome public.</title>
        <authorList>
            <person name="Liu C."/>
            <person name="Sun Q."/>
        </authorList>
    </citation>
    <scope>NUCLEOTIDE SEQUENCE</scope>
    <source>
        <strain evidence="2">N12</strain>
    </source>
</reference>
<dbReference type="EMBL" id="JACRTF010000001">
    <property type="protein sequence ID" value="MBC8593986.1"/>
    <property type="molecule type" value="Genomic_DNA"/>
</dbReference>
<dbReference type="InterPro" id="IPR001173">
    <property type="entry name" value="Glyco_trans_2-like"/>
</dbReference>
<dbReference type="GO" id="GO:0016758">
    <property type="term" value="F:hexosyltransferase activity"/>
    <property type="evidence" value="ECO:0007669"/>
    <property type="project" value="UniProtKB-ARBA"/>
</dbReference>
<dbReference type="InterPro" id="IPR029044">
    <property type="entry name" value="Nucleotide-diphossugar_trans"/>
</dbReference>
<proteinExistence type="predicted"/>
<evidence type="ECO:0000259" key="1">
    <source>
        <dbReference type="Pfam" id="PF00535"/>
    </source>
</evidence>
<dbReference type="AlphaFoldDB" id="A0A926IQM3"/>
<sequence>MKRVSIILPSYKPNFYIYDCIRSVCEQTLDISLFELIIVLNGCDEPYYSNIDNYCSDIQKKPFIQIIQIDEPGVSNARNIGMNVARGEYICFLDDDDILSPTYIEKLLLVSSSSCVGLANVKSFVKYIEESNDDFFLSKYYRKRNLLKKKLYNFRGYFSVPVAKLIHKDLIGNIQYDTRLSNGEDSLFITTLCLRITDFNFTEEDAIYYVRIRRGSASRQKIKLKKLLYLLVHEEWEYIKLLYRNRETSKFFFFLSRIPGTLKSIWIMFRN</sequence>
<dbReference type="CDD" id="cd00761">
    <property type="entry name" value="Glyco_tranf_GTA_type"/>
    <property type="match status" value="1"/>
</dbReference>
<protein>
    <submittedName>
        <fullName evidence="2">Glycosyltransferase family 2 protein</fullName>
    </submittedName>
</protein>
<evidence type="ECO:0000313" key="3">
    <source>
        <dbReference type="Proteomes" id="UP000651085"/>
    </source>
</evidence>
<keyword evidence="3" id="KW-1185">Reference proteome</keyword>
<dbReference type="Gene3D" id="3.90.550.10">
    <property type="entry name" value="Spore Coat Polysaccharide Biosynthesis Protein SpsA, Chain A"/>
    <property type="match status" value="1"/>
</dbReference>
<dbReference type="PANTHER" id="PTHR22916">
    <property type="entry name" value="GLYCOSYLTRANSFERASE"/>
    <property type="match status" value="1"/>
</dbReference>
<organism evidence="2 3">
    <name type="scientific">Jilunia laotingensis</name>
    <dbReference type="NCBI Taxonomy" id="2763675"/>
    <lineage>
        <taxon>Bacteria</taxon>
        <taxon>Pseudomonadati</taxon>
        <taxon>Bacteroidota</taxon>
        <taxon>Bacteroidia</taxon>
        <taxon>Bacteroidales</taxon>
        <taxon>Bacteroidaceae</taxon>
        <taxon>Jilunia</taxon>
    </lineage>
</organism>
<dbReference type="Proteomes" id="UP000651085">
    <property type="component" value="Unassembled WGS sequence"/>
</dbReference>
<evidence type="ECO:0000313" key="2">
    <source>
        <dbReference type="EMBL" id="MBC8593986.1"/>
    </source>
</evidence>
<comment type="caution">
    <text evidence="2">The sequence shown here is derived from an EMBL/GenBank/DDBJ whole genome shotgun (WGS) entry which is preliminary data.</text>
</comment>
<accession>A0A926IQM3</accession>
<gene>
    <name evidence="2" type="ORF">H8744_12165</name>
</gene>
<feature type="domain" description="Glycosyltransferase 2-like" evidence="1">
    <location>
        <begin position="5"/>
        <end position="158"/>
    </location>
</feature>
<dbReference type="PANTHER" id="PTHR22916:SF3">
    <property type="entry name" value="UDP-GLCNAC:BETAGAL BETA-1,3-N-ACETYLGLUCOSAMINYLTRANSFERASE-LIKE PROTEIN 1"/>
    <property type="match status" value="1"/>
</dbReference>